<dbReference type="KEGG" id="sky:D0C37_13745"/>
<sequence>MTAILTHEAVREAAHDAGRALGLPEPVTEAYVRLLRPCLHLCPYDKLPEELRTEDARPVARAAGPAQLPKGVEVPGYVPHILTVDCAALPTGILDIAFPADGHVAVLAEITDQDHGWVLHVPAGTETVERRPTERDPLASVTPFPLYAVPGITTPKYVDTSEIPEAAAYAEGNAERAGLLEELFEKLESLVSVPWGWEIQLGGWSPAWHDPLEDRGDILLVAIPEGAVSDGDCITYVSGTPEEIAECRYADIAFSVEC</sequence>
<evidence type="ECO:0008006" key="3">
    <source>
        <dbReference type="Google" id="ProtNLM"/>
    </source>
</evidence>
<dbReference type="GeneID" id="300115244"/>
<reference evidence="1 2" key="1">
    <citation type="submission" date="2018-08" db="EMBL/GenBank/DDBJ databases">
        <authorList>
            <person name="Ferrada E.E."/>
            <person name="Latorre B.A."/>
        </authorList>
    </citation>
    <scope>NUCLEOTIDE SEQUENCE [LARGE SCALE GENOMIC DNA]</scope>
    <source>
        <strain evidence="1 2">VK-A60T</strain>
    </source>
</reference>
<proteinExistence type="predicted"/>
<name>A0A385DCD1_9ACTN</name>
<dbReference type="RefSeq" id="WP_101278661.1">
    <property type="nucleotide sequence ID" value="NZ_CP031742.1"/>
</dbReference>
<accession>A0A385DCD1</accession>
<dbReference type="AlphaFoldDB" id="A0A385DCD1"/>
<protein>
    <recommendedName>
        <fullName evidence="3">DUF1963 domain-containing protein</fullName>
    </recommendedName>
</protein>
<dbReference type="Proteomes" id="UP000259636">
    <property type="component" value="Chromosome"/>
</dbReference>
<evidence type="ECO:0000313" key="1">
    <source>
        <dbReference type="EMBL" id="AXQ55564.1"/>
    </source>
</evidence>
<evidence type="ECO:0000313" key="2">
    <source>
        <dbReference type="Proteomes" id="UP000259636"/>
    </source>
</evidence>
<dbReference type="EMBL" id="CP031742">
    <property type="protein sequence ID" value="AXQ55564.1"/>
    <property type="molecule type" value="Genomic_DNA"/>
</dbReference>
<gene>
    <name evidence="1" type="ORF">D0C37_13745</name>
</gene>
<organism evidence="1 2">
    <name type="scientific">Streptomyces koyangensis</name>
    <dbReference type="NCBI Taxonomy" id="188770"/>
    <lineage>
        <taxon>Bacteria</taxon>
        <taxon>Bacillati</taxon>
        <taxon>Actinomycetota</taxon>
        <taxon>Actinomycetes</taxon>
        <taxon>Kitasatosporales</taxon>
        <taxon>Streptomycetaceae</taxon>
        <taxon>Streptomyces</taxon>
        <taxon>Streptomyces aurantiacus group</taxon>
    </lineage>
</organism>